<dbReference type="PANTHER" id="PTHR46060">
    <property type="entry name" value="MARINER MOS1 TRANSPOSASE-LIKE PROTEIN"/>
    <property type="match status" value="1"/>
</dbReference>
<evidence type="ECO:0000313" key="2">
    <source>
        <dbReference type="Proteomes" id="UP000035680"/>
    </source>
</evidence>
<dbReference type="GO" id="GO:0046975">
    <property type="term" value="F:histone H3K36 methyltransferase activity"/>
    <property type="evidence" value="ECO:0007669"/>
    <property type="project" value="TreeGrafter"/>
</dbReference>
<dbReference type="GO" id="GO:0044774">
    <property type="term" value="P:mitotic DNA integrity checkpoint signaling"/>
    <property type="evidence" value="ECO:0007669"/>
    <property type="project" value="TreeGrafter"/>
</dbReference>
<dbReference type="Gene3D" id="3.30.420.10">
    <property type="entry name" value="Ribonuclease H-like superfamily/Ribonuclease H"/>
    <property type="match status" value="1"/>
</dbReference>
<feature type="domain" description="Mos1 transposase HTH" evidence="1">
    <location>
        <begin position="5"/>
        <end position="54"/>
    </location>
</feature>
<dbReference type="AlphaFoldDB" id="A0A0K0FR19"/>
<dbReference type="GO" id="GO:0042800">
    <property type="term" value="F:histone H3K4 methyltransferase activity"/>
    <property type="evidence" value="ECO:0007669"/>
    <property type="project" value="TreeGrafter"/>
</dbReference>
<dbReference type="Gene3D" id="1.10.10.1450">
    <property type="match status" value="1"/>
</dbReference>
<dbReference type="Pfam" id="PF17906">
    <property type="entry name" value="HTH_48"/>
    <property type="match status" value="1"/>
</dbReference>
<dbReference type="GO" id="GO:0015074">
    <property type="term" value="P:DNA integration"/>
    <property type="evidence" value="ECO:0007669"/>
    <property type="project" value="TreeGrafter"/>
</dbReference>
<dbReference type="GO" id="GO:0003697">
    <property type="term" value="F:single-stranded DNA binding"/>
    <property type="evidence" value="ECO:0007669"/>
    <property type="project" value="TreeGrafter"/>
</dbReference>
<name>A0A0K0FR19_STRVS</name>
<evidence type="ECO:0000259" key="1">
    <source>
        <dbReference type="Pfam" id="PF17906"/>
    </source>
</evidence>
<reference evidence="3" key="2">
    <citation type="submission" date="2015-08" db="UniProtKB">
        <authorList>
            <consortium name="WormBaseParasite"/>
        </authorList>
    </citation>
    <scope>IDENTIFICATION</scope>
</reference>
<dbReference type="GO" id="GO:0044547">
    <property type="term" value="F:DNA topoisomerase binding"/>
    <property type="evidence" value="ECO:0007669"/>
    <property type="project" value="TreeGrafter"/>
</dbReference>
<evidence type="ECO:0000313" key="3">
    <source>
        <dbReference type="WBParaSite" id="SVE_1223400.1"/>
    </source>
</evidence>
<dbReference type="GO" id="GO:0000014">
    <property type="term" value="F:single-stranded DNA endodeoxyribonuclease activity"/>
    <property type="evidence" value="ECO:0007669"/>
    <property type="project" value="TreeGrafter"/>
</dbReference>
<dbReference type="Proteomes" id="UP000035680">
    <property type="component" value="Unassembled WGS sequence"/>
</dbReference>
<keyword evidence="2" id="KW-1185">Reference proteome</keyword>
<dbReference type="GO" id="GO:0005634">
    <property type="term" value="C:nucleus"/>
    <property type="evidence" value="ECO:0007669"/>
    <property type="project" value="TreeGrafter"/>
</dbReference>
<dbReference type="GO" id="GO:0031297">
    <property type="term" value="P:replication fork processing"/>
    <property type="evidence" value="ECO:0007669"/>
    <property type="project" value="TreeGrafter"/>
</dbReference>
<sequence>MDSRKKHLRHCMLYEFQLEHNTSESARNLCATLGSDVVDVCTVQRWFLRFQAGNTDLEYEERNSRSLTFNEDFLKSLIQDDPYITTREIEEKMGYDHTTIARRINALRYVQKLSRWVPHDLNDFQLANWKNESFLDQLITGDKKWITYNNPLRERVRCLPGEKASVIAKPRIQRKKRMLCIY</sequence>
<dbReference type="WBParaSite" id="SVE_1223400.1">
    <property type="protein sequence ID" value="SVE_1223400.1"/>
    <property type="gene ID" value="SVE_1223400"/>
</dbReference>
<protein>
    <submittedName>
        <fullName evidence="3">Histone-lysine N-methyltransferase SETMAR (inferred by orthology to a human protein)</fullName>
    </submittedName>
</protein>
<dbReference type="InterPro" id="IPR036397">
    <property type="entry name" value="RNaseH_sf"/>
</dbReference>
<dbReference type="GO" id="GO:0000729">
    <property type="term" value="P:DNA double-strand break processing"/>
    <property type="evidence" value="ECO:0007669"/>
    <property type="project" value="TreeGrafter"/>
</dbReference>
<dbReference type="InterPro" id="IPR052709">
    <property type="entry name" value="Transposase-MT_Hybrid"/>
</dbReference>
<dbReference type="InterPro" id="IPR041426">
    <property type="entry name" value="Mos1_HTH"/>
</dbReference>
<dbReference type="PANTHER" id="PTHR46060:SF2">
    <property type="entry name" value="HISTONE-LYSINE N-METHYLTRANSFERASE SETMAR"/>
    <property type="match status" value="1"/>
</dbReference>
<organism evidence="2 3">
    <name type="scientific">Strongyloides venezuelensis</name>
    <name type="common">Threadworm</name>
    <dbReference type="NCBI Taxonomy" id="75913"/>
    <lineage>
        <taxon>Eukaryota</taxon>
        <taxon>Metazoa</taxon>
        <taxon>Ecdysozoa</taxon>
        <taxon>Nematoda</taxon>
        <taxon>Chromadorea</taxon>
        <taxon>Rhabditida</taxon>
        <taxon>Tylenchina</taxon>
        <taxon>Panagrolaimomorpha</taxon>
        <taxon>Strongyloidoidea</taxon>
        <taxon>Strongyloididae</taxon>
        <taxon>Strongyloides</taxon>
    </lineage>
</organism>
<dbReference type="GO" id="GO:0000793">
    <property type="term" value="C:condensed chromosome"/>
    <property type="evidence" value="ECO:0007669"/>
    <property type="project" value="TreeGrafter"/>
</dbReference>
<dbReference type="GO" id="GO:0003690">
    <property type="term" value="F:double-stranded DNA binding"/>
    <property type="evidence" value="ECO:0007669"/>
    <property type="project" value="TreeGrafter"/>
</dbReference>
<reference evidence="2" key="1">
    <citation type="submission" date="2014-07" db="EMBL/GenBank/DDBJ databases">
        <authorList>
            <person name="Martin A.A"/>
            <person name="De Silva N."/>
        </authorList>
    </citation>
    <scope>NUCLEOTIDE SEQUENCE</scope>
</reference>
<proteinExistence type="predicted"/>
<dbReference type="GO" id="GO:0006303">
    <property type="term" value="P:double-strand break repair via nonhomologous end joining"/>
    <property type="evidence" value="ECO:0007669"/>
    <property type="project" value="TreeGrafter"/>
</dbReference>
<dbReference type="GO" id="GO:0035861">
    <property type="term" value="C:site of double-strand break"/>
    <property type="evidence" value="ECO:0007669"/>
    <property type="project" value="TreeGrafter"/>
</dbReference>
<dbReference type="STRING" id="75913.A0A0K0FR19"/>
<accession>A0A0K0FR19</accession>